<dbReference type="SUPFAM" id="SSF75217">
    <property type="entry name" value="alpha/beta knot"/>
    <property type="match status" value="1"/>
</dbReference>
<organism evidence="12 13">
    <name type="scientific">Leptonema illini</name>
    <dbReference type="NCBI Taxonomy" id="183"/>
    <lineage>
        <taxon>Bacteria</taxon>
        <taxon>Pseudomonadati</taxon>
        <taxon>Spirochaetota</taxon>
        <taxon>Spirochaetia</taxon>
        <taxon>Leptospirales</taxon>
        <taxon>Leptospiraceae</taxon>
        <taxon>Leptonema</taxon>
    </lineage>
</organism>
<keyword evidence="5 10" id="KW-0489">Methyltransferase</keyword>
<keyword evidence="7 10" id="KW-0949">S-adenosyl-L-methionine</keyword>
<evidence type="ECO:0000259" key="11">
    <source>
        <dbReference type="Pfam" id="PF04452"/>
    </source>
</evidence>
<dbReference type="EMBL" id="WBUI01000004">
    <property type="protein sequence ID" value="KAB2934030.1"/>
    <property type="molecule type" value="Genomic_DNA"/>
</dbReference>
<dbReference type="PIRSF" id="PIRSF015601">
    <property type="entry name" value="MTase_slr0722"/>
    <property type="match status" value="1"/>
</dbReference>
<name>A0A833LY26_9LEPT</name>
<dbReference type="AlphaFoldDB" id="A0A833LY26"/>
<comment type="caution">
    <text evidence="12">The sequence shown here is derived from an EMBL/GenBank/DDBJ whole genome shotgun (WGS) entry which is preliminary data.</text>
</comment>
<dbReference type="NCBIfam" id="TIGR00046">
    <property type="entry name" value="RsmE family RNA methyltransferase"/>
    <property type="match status" value="1"/>
</dbReference>
<keyword evidence="4 10" id="KW-0698">rRNA processing</keyword>
<dbReference type="PANTHER" id="PTHR30027">
    <property type="entry name" value="RIBOSOMAL RNA SMALL SUBUNIT METHYLTRANSFERASE E"/>
    <property type="match status" value="1"/>
</dbReference>
<sequence length="245" mass="27706">MFLIYRTFEEFRKHPETVELNPDEVQHLKARRIEPNTEIVVCDGRGRTAPALLLRESSGRKEQWSCRPDYTRQEFVDAPERIVYCALPKGSRVDLILEKGTELGMTRFVPVEFERSVRETYSQERAERLAMQAAGQSRRRYIPVFEQPIGLEELLSRIEGSAEACMFLLLDPSGRAAVDLLPRKRDAERTIRSHAIVVGPEGGITDLERIAMLEKGALPVALSDGILRIETAVLAGLSYLNLLQA</sequence>
<dbReference type="GO" id="GO:0070042">
    <property type="term" value="F:rRNA (uridine-N3-)-methyltransferase activity"/>
    <property type="evidence" value="ECO:0007669"/>
    <property type="project" value="TreeGrafter"/>
</dbReference>
<reference evidence="12 13" key="1">
    <citation type="submission" date="2019-10" db="EMBL/GenBank/DDBJ databases">
        <title>Extracellular Electron Transfer in a Candidatus Methanoperedens spp. Enrichment Culture.</title>
        <authorList>
            <person name="Berger S."/>
            <person name="Rangel Shaw D."/>
            <person name="Berben T."/>
            <person name="In 'T Zandt M."/>
            <person name="Frank J."/>
            <person name="Reimann J."/>
            <person name="Jetten M.S.M."/>
            <person name="Welte C.U."/>
        </authorList>
    </citation>
    <scope>NUCLEOTIDE SEQUENCE [LARGE SCALE GENOMIC DNA]</scope>
    <source>
        <strain evidence="12">SB12</strain>
    </source>
</reference>
<evidence type="ECO:0000256" key="7">
    <source>
        <dbReference type="ARBA" id="ARBA00022691"/>
    </source>
</evidence>
<dbReference type="EC" id="2.1.1.193" evidence="10"/>
<comment type="catalytic activity">
    <reaction evidence="9 10">
        <text>uridine(1498) in 16S rRNA + S-adenosyl-L-methionine = N(3)-methyluridine(1498) in 16S rRNA + S-adenosyl-L-homocysteine + H(+)</text>
        <dbReference type="Rhea" id="RHEA:42920"/>
        <dbReference type="Rhea" id="RHEA-COMP:10283"/>
        <dbReference type="Rhea" id="RHEA-COMP:10284"/>
        <dbReference type="ChEBI" id="CHEBI:15378"/>
        <dbReference type="ChEBI" id="CHEBI:57856"/>
        <dbReference type="ChEBI" id="CHEBI:59789"/>
        <dbReference type="ChEBI" id="CHEBI:65315"/>
        <dbReference type="ChEBI" id="CHEBI:74502"/>
        <dbReference type="EC" id="2.1.1.193"/>
    </reaction>
</comment>
<evidence type="ECO:0000256" key="5">
    <source>
        <dbReference type="ARBA" id="ARBA00022603"/>
    </source>
</evidence>
<dbReference type="GO" id="GO:0005737">
    <property type="term" value="C:cytoplasm"/>
    <property type="evidence" value="ECO:0007669"/>
    <property type="project" value="UniProtKB-SubCell"/>
</dbReference>
<comment type="similarity">
    <text evidence="2 10">Belongs to the RNA methyltransferase RsmE family.</text>
</comment>
<dbReference type="CDD" id="cd18084">
    <property type="entry name" value="RsmE-like"/>
    <property type="match status" value="1"/>
</dbReference>
<dbReference type="InterPro" id="IPR029026">
    <property type="entry name" value="tRNA_m1G_MTases_N"/>
</dbReference>
<comment type="function">
    <text evidence="8 10">Specifically methylates the N3 position of the uracil ring of uridine 1498 (m3U1498) in 16S rRNA. Acts on the fully assembled 30S ribosomal subunit.</text>
</comment>
<feature type="domain" description="Ribosomal RNA small subunit methyltransferase E methyltransferase" evidence="11">
    <location>
        <begin position="82"/>
        <end position="240"/>
    </location>
</feature>
<proteinExistence type="inferred from homology"/>
<evidence type="ECO:0000313" key="13">
    <source>
        <dbReference type="Proteomes" id="UP000460298"/>
    </source>
</evidence>
<dbReference type="Pfam" id="PF04452">
    <property type="entry name" value="Methyltrans_RNA"/>
    <property type="match status" value="1"/>
</dbReference>
<evidence type="ECO:0000256" key="10">
    <source>
        <dbReference type="PIRNR" id="PIRNR015601"/>
    </source>
</evidence>
<dbReference type="Proteomes" id="UP000460298">
    <property type="component" value="Unassembled WGS sequence"/>
</dbReference>
<keyword evidence="3 10" id="KW-0963">Cytoplasm</keyword>
<accession>A0A833LY26</accession>
<evidence type="ECO:0000256" key="6">
    <source>
        <dbReference type="ARBA" id="ARBA00022679"/>
    </source>
</evidence>
<evidence type="ECO:0000256" key="9">
    <source>
        <dbReference type="ARBA" id="ARBA00047944"/>
    </source>
</evidence>
<evidence type="ECO:0000256" key="3">
    <source>
        <dbReference type="ARBA" id="ARBA00022490"/>
    </source>
</evidence>
<dbReference type="PANTHER" id="PTHR30027:SF3">
    <property type="entry name" value="16S RRNA (URACIL(1498)-N(3))-METHYLTRANSFERASE"/>
    <property type="match status" value="1"/>
</dbReference>
<evidence type="ECO:0000256" key="2">
    <source>
        <dbReference type="ARBA" id="ARBA00005528"/>
    </source>
</evidence>
<dbReference type="InterPro" id="IPR006700">
    <property type="entry name" value="RsmE"/>
</dbReference>
<dbReference type="Gene3D" id="3.40.1280.10">
    <property type="match status" value="1"/>
</dbReference>
<dbReference type="GO" id="GO:0070475">
    <property type="term" value="P:rRNA base methylation"/>
    <property type="evidence" value="ECO:0007669"/>
    <property type="project" value="TreeGrafter"/>
</dbReference>
<evidence type="ECO:0000313" key="12">
    <source>
        <dbReference type="EMBL" id="KAB2934030.1"/>
    </source>
</evidence>
<keyword evidence="6 10" id="KW-0808">Transferase</keyword>
<dbReference type="InterPro" id="IPR046886">
    <property type="entry name" value="RsmE_MTase_dom"/>
</dbReference>
<comment type="subcellular location">
    <subcellularLocation>
        <location evidence="1 10">Cytoplasm</location>
    </subcellularLocation>
</comment>
<evidence type="ECO:0000256" key="8">
    <source>
        <dbReference type="ARBA" id="ARBA00025699"/>
    </source>
</evidence>
<evidence type="ECO:0000256" key="4">
    <source>
        <dbReference type="ARBA" id="ARBA00022552"/>
    </source>
</evidence>
<protein>
    <recommendedName>
        <fullName evidence="10">Ribosomal RNA small subunit methyltransferase E</fullName>
        <ecNumber evidence="10">2.1.1.193</ecNumber>
    </recommendedName>
</protein>
<dbReference type="InterPro" id="IPR029028">
    <property type="entry name" value="Alpha/beta_knot_MTases"/>
</dbReference>
<gene>
    <name evidence="12" type="ORF">F9K24_06070</name>
</gene>
<evidence type="ECO:0000256" key="1">
    <source>
        <dbReference type="ARBA" id="ARBA00004496"/>
    </source>
</evidence>